<dbReference type="Proteomes" id="UP001597405">
    <property type="component" value="Unassembled WGS sequence"/>
</dbReference>
<feature type="domain" description="Integrase DNA-binding" evidence="6">
    <location>
        <begin position="10"/>
        <end position="95"/>
    </location>
</feature>
<gene>
    <name evidence="8" type="ORF">ACFSOZ_26040</name>
</gene>
<dbReference type="PANTHER" id="PTHR30629">
    <property type="entry name" value="PROPHAGE INTEGRASE"/>
    <property type="match status" value="1"/>
</dbReference>
<evidence type="ECO:0000259" key="6">
    <source>
        <dbReference type="Pfam" id="PF13356"/>
    </source>
</evidence>
<dbReference type="InterPro" id="IPR010998">
    <property type="entry name" value="Integrase_recombinase_N"/>
</dbReference>
<keyword evidence="2" id="KW-0229">DNA integration</keyword>
<dbReference type="InterPro" id="IPR050808">
    <property type="entry name" value="Phage_Integrase"/>
</dbReference>
<dbReference type="Gene3D" id="1.10.443.10">
    <property type="entry name" value="Intergrase catalytic core"/>
    <property type="match status" value="1"/>
</dbReference>
<evidence type="ECO:0000256" key="3">
    <source>
        <dbReference type="ARBA" id="ARBA00023125"/>
    </source>
</evidence>
<keyword evidence="3" id="KW-0238">DNA-binding</keyword>
<feature type="domain" description="Tyr recombinase" evidence="5">
    <location>
        <begin position="234"/>
        <end position="364"/>
    </location>
</feature>
<dbReference type="InterPro" id="IPR025166">
    <property type="entry name" value="Integrase_DNA_bind_dom"/>
</dbReference>
<evidence type="ECO:0000313" key="9">
    <source>
        <dbReference type="Proteomes" id="UP001597405"/>
    </source>
</evidence>
<dbReference type="Gene3D" id="1.10.150.130">
    <property type="match status" value="1"/>
</dbReference>
<dbReference type="EMBL" id="JBHUGZ010000017">
    <property type="protein sequence ID" value="MFD1985912.1"/>
    <property type="molecule type" value="Genomic_DNA"/>
</dbReference>
<dbReference type="CDD" id="cd00801">
    <property type="entry name" value="INT_P4_C"/>
    <property type="match status" value="1"/>
</dbReference>
<name>A0ABW4UIB2_9HYPH</name>
<comment type="caution">
    <text evidence="8">The sequence shown here is derived from an EMBL/GenBank/DDBJ whole genome shotgun (WGS) entry which is preliminary data.</text>
</comment>
<comment type="similarity">
    <text evidence="1">Belongs to the 'phage' integrase family.</text>
</comment>
<protein>
    <submittedName>
        <fullName evidence="8">Tyrosine-type recombinase/integrase</fullName>
    </submittedName>
</protein>
<organism evidence="8 9">
    <name type="scientific">Mesorhizobium newzealandense</name>
    <dbReference type="NCBI Taxonomy" id="1300302"/>
    <lineage>
        <taxon>Bacteria</taxon>
        <taxon>Pseudomonadati</taxon>
        <taxon>Pseudomonadota</taxon>
        <taxon>Alphaproteobacteria</taxon>
        <taxon>Hyphomicrobiales</taxon>
        <taxon>Phyllobacteriaceae</taxon>
        <taxon>Mesorhizobium</taxon>
    </lineage>
</organism>
<evidence type="ECO:0000313" key="8">
    <source>
        <dbReference type="EMBL" id="MFD1985912.1"/>
    </source>
</evidence>
<dbReference type="InterPro" id="IPR038488">
    <property type="entry name" value="Integrase_DNA-bd_sf"/>
</dbReference>
<proteinExistence type="inferred from homology"/>
<dbReference type="Gene3D" id="3.30.160.390">
    <property type="entry name" value="Integrase, DNA-binding domain"/>
    <property type="match status" value="1"/>
</dbReference>
<dbReference type="PANTHER" id="PTHR30629:SF2">
    <property type="entry name" value="PROPHAGE INTEGRASE INTS-RELATED"/>
    <property type="match status" value="1"/>
</dbReference>
<evidence type="ECO:0000256" key="1">
    <source>
        <dbReference type="ARBA" id="ARBA00008857"/>
    </source>
</evidence>
<evidence type="ECO:0000259" key="7">
    <source>
        <dbReference type="Pfam" id="PF22022"/>
    </source>
</evidence>
<sequence>MVESMVRNKLTDAKIKGLRKPGVYADGAGLYIRVHPGGSKSWFFIYRRKGIRREIGLGGFAGTAPITLAIARRKADEMRDALANDQDPYAARRAAKTAPTFAEVATRLIEAKRSEWTPKTEKEWRVHLLEHAANLGPLAIDAVGTEVIQSTLLPIWKKTPATGQRVRGKIEAVIDFALAKNLRAGDNPGRWTGHLEHILSAASRTTGANHDAMPYSEVSTFLSELGAEVAEQCLLFTILTAVRTSEAIEAKPGEFDVTAKTWSIPGERTKTGKPLVVPLSESALAVVSSRMSDKFVFEGAVKDRPIGNAAMRGVMAAKRPGTTVHGFRSAFRDWCGEETDFPREIAEWSLGHKVGSAVERAYRRGDALEKRRQLMADWATYCGKLTQQ</sequence>
<keyword evidence="9" id="KW-1185">Reference proteome</keyword>
<dbReference type="SUPFAM" id="SSF56349">
    <property type="entry name" value="DNA breaking-rejoining enzymes"/>
    <property type="match status" value="1"/>
</dbReference>
<dbReference type="InterPro" id="IPR053876">
    <property type="entry name" value="Phage_int_M"/>
</dbReference>
<reference evidence="9" key="1">
    <citation type="journal article" date="2019" name="Int. J. Syst. Evol. Microbiol.">
        <title>The Global Catalogue of Microorganisms (GCM) 10K type strain sequencing project: providing services to taxonomists for standard genome sequencing and annotation.</title>
        <authorList>
            <consortium name="The Broad Institute Genomics Platform"/>
            <consortium name="The Broad Institute Genome Sequencing Center for Infectious Disease"/>
            <person name="Wu L."/>
            <person name="Ma J."/>
        </authorList>
    </citation>
    <scope>NUCLEOTIDE SEQUENCE [LARGE SCALE GENOMIC DNA]</scope>
    <source>
        <strain evidence="9">CGMCC 1.16225</strain>
    </source>
</reference>
<dbReference type="InterPro" id="IPR011010">
    <property type="entry name" value="DNA_brk_join_enz"/>
</dbReference>
<dbReference type="Pfam" id="PF13356">
    <property type="entry name" value="Arm-DNA-bind_3"/>
    <property type="match status" value="1"/>
</dbReference>
<evidence type="ECO:0000256" key="4">
    <source>
        <dbReference type="ARBA" id="ARBA00023172"/>
    </source>
</evidence>
<keyword evidence="4" id="KW-0233">DNA recombination</keyword>
<dbReference type="InterPro" id="IPR002104">
    <property type="entry name" value="Integrase_catalytic"/>
</dbReference>
<dbReference type="RefSeq" id="WP_379102615.1">
    <property type="nucleotide sequence ID" value="NZ_JBHUGZ010000017.1"/>
</dbReference>
<dbReference type="InterPro" id="IPR013762">
    <property type="entry name" value="Integrase-like_cat_sf"/>
</dbReference>
<accession>A0ABW4UIB2</accession>
<dbReference type="Pfam" id="PF22022">
    <property type="entry name" value="Phage_int_M"/>
    <property type="match status" value="1"/>
</dbReference>
<evidence type="ECO:0000256" key="2">
    <source>
        <dbReference type="ARBA" id="ARBA00022908"/>
    </source>
</evidence>
<feature type="domain" description="Phage integrase central" evidence="7">
    <location>
        <begin position="101"/>
        <end position="194"/>
    </location>
</feature>
<dbReference type="Pfam" id="PF00589">
    <property type="entry name" value="Phage_integrase"/>
    <property type="match status" value="1"/>
</dbReference>
<evidence type="ECO:0000259" key="5">
    <source>
        <dbReference type="Pfam" id="PF00589"/>
    </source>
</evidence>